<name>A0AAE3F028_9FLAO</name>
<dbReference type="GO" id="GO:0006352">
    <property type="term" value="P:DNA-templated transcription initiation"/>
    <property type="evidence" value="ECO:0007669"/>
    <property type="project" value="InterPro"/>
</dbReference>
<dbReference type="InterPro" id="IPR013324">
    <property type="entry name" value="RNA_pol_sigma_r3/r4-like"/>
</dbReference>
<keyword evidence="2" id="KW-0805">Transcription regulation</keyword>
<dbReference type="Gene3D" id="1.10.10.10">
    <property type="entry name" value="Winged helix-like DNA-binding domain superfamily/Winged helix DNA-binding domain"/>
    <property type="match status" value="1"/>
</dbReference>
<evidence type="ECO:0000256" key="2">
    <source>
        <dbReference type="ARBA" id="ARBA00023015"/>
    </source>
</evidence>
<accession>A0AAE3F028</accession>
<organism evidence="7 8">
    <name type="scientific">Cerina litoralis</name>
    <dbReference type="NCBI Taxonomy" id="2874477"/>
    <lineage>
        <taxon>Bacteria</taxon>
        <taxon>Pseudomonadati</taxon>
        <taxon>Bacteroidota</taxon>
        <taxon>Flavobacteriia</taxon>
        <taxon>Flavobacteriales</taxon>
        <taxon>Flavobacteriaceae</taxon>
        <taxon>Cerina</taxon>
    </lineage>
</organism>
<dbReference type="PANTHER" id="PTHR43133">
    <property type="entry name" value="RNA POLYMERASE ECF-TYPE SIGMA FACTO"/>
    <property type="match status" value="1"/>
</dbReference>
<evidence type="ECO:0000259" key="6">
    <source>
        <dbReference type="Pfam" id="PF08281"/>
    </source>
</evidence>
<dbReference type="GO" id="GO:0003677">
    <property type="term" value="F:DNA binding"/>
    <property type="evidence" value="ECO:0007669"/>
    <property type="project" value="InterPro"/>
</dbReference>
<keyword evidence="3" id="KW-0731">Sigma factor</keyword>
<dbReference type="InterPro" id="IPR014284">
    <property type="entry name" value="RNA_pol_sigma-70_dom"/>
</dbReference>
<comment type="similarity">
    <text evidence="1">Belongs to the sigma-70 factor family. ECF subfamily.</text>
</comment>
<evidence type="ECO:0000256" key="4">
    <source>
        <dbReference type="ARBA" id="ARBA00023163"/>
    </source>
</evidence>
<dbReference type="CDD" id="cd06171">
    <property type="entry name" value="Sigma70_r4"/>
    <property type="match status" value="1"/>
</dbReference>
<evidence type="ECO:0000313" key="8">
    <source>
        <dbReference type="Proteomes" id="UP001200642"/>
    </source>
</evidence>
<dbReference type="InterPro" id="IPR007627">
    <property type="entry name" value="RNA_pol_sigma70_r2"/>
</dbReference>
<feature type="domain" description="RNA polymerase sigma factor 70 region 4 type 2" evidence="6">
    <location>
        <begin position="128"/>
        <end position="178"/>
    </location>
</feature>
<evidence type="ECO:0000256" key="3">
    <source>
        <dbReference type="ARBA" id="ARBA00023082"/>
    </source>
</evidence>
<dbReference type="InterPro" id="IPR039425">
    <property type="entry name" value="RNA_pol_sigma-70-like"/>
</dbReference>
<reference evidence="7" key="1">
    <citation type="submission" date="2023-02" db="EMBL/GenBank/DDBJ databases">
        <title>Genome of Flavobacteriaceae gen. nov. sp. strain F89.</title>
        <authorList>
            <person name="Wang Y."/>
        </authorList>
    </citation>
    <scope>NUCLEOTIDE SEQUENCE</scope>
    <source>
        <strain evidence="7">F89</strain>
    </source>
</reference>
<dbReference type="Pfam" id="PF08281">
    <property type="entry name" value="Sigma70_r4_2"/>
    <property type="match status" value="1"/>
</dbReference>
<gene>
    <name evidence="7" type="ORF">K8352_19415</name>
</gene>
<dbReference type="Gene3D" id="1.10.1740.10">
    <property type="match status" value="1"/>
</dbReference>
<keyword evidence="8" id="KW-1185">Reference proteome</keyword>
<evidence type="ECO:0000313" key="7">
    <source>
        <dbReference type="EMBL" id="MCG2462941.1"/>
    </source>
</evidence>
<dbReference type="NCBIfam" id="TIGR02937">
    <property type="entry name" value="sigma70-ECF"/>
    <property type="match status" value="1"/>
</dbReference>
<keyword evidence="4" id="KW-0804">Transcription</keyword>
<dbReference type="InterPro" id="IPR036388">
    <property type="entry name" value="WH-like_DNA-bd_sf"/>
</dbReference>
<dbReference type="Proteomes" id="UP001200642">
    <property type="component" value="Unassembled WGS sequence"/>
</dbReference>
<evidence type="ECO:0000256" key="1">
    <source>
        <dbReference type="ARBA" id="ARBA00010641"/>
    </source>
</evidence>
<dbReference type="RefSeq" id="WP_317904073.1">
    <property type="nucleotide sequence ID" value="NZ_JAIRBC010000067.1"/>
</dbReference>
<dbReference type="InterPro" id="IPR013325">
    <property type="entry name" value="RNA_pol_sigma_r2"/>
</dbReference>
<evidence type="ECO:0000259" key="5">
    <source>
        <dbReference type="Pfam" id="PF04542"/>
    </source>
</evidence>
<comment type="caution">
    <text evidence="7">The sequence shown here is derived from an EMBL/GenBank/DDBJ whole genome shotgun (WGS) entry which is preliminary data.</text>
</comment>
<dbReference type="SUPFAM" id="SSF88946">
    <property type="entry name" value="Sigma2 domain of RNA polymerase sigma factors"/>
    <property type="match status" value="1"/>
</dbReference>
<proteinExistence type="inferred from homology"/>
<sequence>MSEEQLINEIKANPDRFSQVYDEHYQRIFNYCFKRTKDFDASKDIVSETFLKAFLYIDGFVWKGISLQSWLYRIATNEINLHFRSKKYRPRLLNEIGSSQIVVLNHSDLLSEREVAKQEMERHKEFIRVQKEVAKLPVKYQDVITLKYFEKLKIKEISGILNKPEGTIKSLLSRGINQLKQRL</sequence>
<dbReference type="SUPFAM" id="SSF88659">
    <property type="entry name" value="Sigma3 and sigma4 domains of RNA polymerase sigma factors"/>
    <property type="match status" value="1"/>
</dbReference>
<dbReference type="Pfam" id="PF04542">
    <property type="entry name" value="Sigma70_r2"/>
    <property type="match status" value="1"/>
</dbReference>
<dbReference type="AlphaFoldDB" id="A0AAE3F028"/>
<dbReference type="EMBL" id="JAIRBC010000067">
    <property type="protein sequence ID" value="MCG2462941.1"/>
    <property type="molecule type" value="Genomic_DNA"/>
</dbReference>
<dbReference type="PANTHER" id="PTHR43133:SF60">
    <property type="entry name" value="RNA POLYMERASE SIGMA FACTOR SIGV"/>
    <property type="match status" value="1"/>
</dbReference>
<dbReference type="GO" id="GO:0016987">
    <property type="term" value="F:sigma factor activity"/>
    <property type="evidence" value="ECO:0007669"/>
    <property type="project" value="UniProtKB-KW"/>
</dbReference>
<protein>
    <submittedName>
        <fullName evidence="7">RNA polymerase sigma factor</fullName>
    </submittedName>
</protein>
<feature type="domain" description="RNA polymerase sigma-70 region 2" evidence="5">
    <location>
        <begin position="21"/>
        <end position="87"/>
    </location>
</feature>
<dbReference type="InterPro" id="IPR013249">
    <property type="entry name" value="RNA_pol_sigma70_r4_t2"/>
</dbReference>